<evidence type="ECO:0000259" key="1">
    <source>
        <dbReference type="Pfam" id="PF06172"/>
    </source>
</evidence>
<reference evidence="2 3" key="2">
    <citation type="submission" date="2018-06" db="EMBL/GenBank/DDBJ databases">
        <title>Metagenomic assembly of (sub)arctic Cyanobacteria and their associated microbiome from non-axenic cultures.</title>
        <authorList>
            <person name="Baurain D."/>
        </authorList>
    </citation>
    <scope>NUCLEOTIDE SEQUENCE [LARGE SCALE GENOMIC DNA]</scope>
    <source>
        <strain evidence="2">ULC027bin1</strain>
    </source>
</reference>
<dbReference type="InterPro" id="IPR014710">
    <property type="entry name" value="RmlC-like_jellyroll"/>
</dbReference>
<dbReference type="InterPro" id="IPR009327">
    <property type="entry name" value="Cupin_DUF985"/>
</dbReference>
<organism evidence="2 3">
    <name type="scientific">Phormidesmis priestleyi</name>
    <dbReference type="NCBI Taxonomy" id="268141"/>
    <lineage>
        <taxon>Bacteria</taxon>
        <taxon>Bacillati</taxon>
        <taxon>Cyanobacteriota</taxon>
        <taxon>Cyanophyceae</taxon>
        <taxon>Leptolyngbyales</taxon>
        <taxon>Leptolyngbyaceae</taxon>
        <taxon>Phormidesmis</taxon>
    </lineage>
</organism>
<dbReference type="Gene3D" id="2.60.120.10">
    <property type="entry name" value="Jelly Rolls"/>
    <property type="match status" value="1"/>
</dbReference>
<sequence length="162" mass="18418">MNKRDWIEKLSLIEHVEGGYFAETYRATETIPTKREGSSRATMTSIYYLLSDDRPIDHLHQNQSDIMHYFQAGSPITYLLVTPDGDLKKQKLGLDFSKGERPQLLVPSGYWKAAVLEAGEYGLLGEAVAPGFDYRDMTIAKADDIRAQFPTLWDELAPYVRL</sequence>
<name>A0A2W4XHW7_9CYAN</name>
<dbReference type="AlphaFoldDB" id="A0A2W4XHW7"/>
<protein>
    <submittedName>
        <fullName evidence="2">Cupin</fullName>
    </submittedName>
</protein>
<dbReference type="SUPFAM" id="SSF51182">
    <property type="entry name" value="RmlC-like cupins"/>
    <property type="match status" value="1"/>
</dbReference>
<dbReference type="Proteomes" id="UP000249794">
    <property type="component" value="Unassembled WGS sequence"/>
</dbReference>
<proteinExistence type="predicted"/>
<dbReference type="InterPro" id="IPR039935">
    <property type="entry name" value="YML079W-like"/>
</dbReference>
<reference evidence="3" key="1">
    <citation type="submission" date="2018-04" db="EMBL/GenBank/DDBJ databases">
        <authorList>
            <person name="Cornet L."/>
        </authorList>
    </citation>
    <scope>NUCLEOTIDE SEQUENCE [LARGE SCALE GENOMIC DNA]</scope>
</reference>
<dbReference type="Pfam" id="PF06172">
    <property type="entry name" value="Cupin_5"/>
    <property type="match status" value="1"/>
</dbReference>
<dbReference type="CDD" id="cd06121">
    <property type="entry name" value="cupin_YML079wp"/>
    <property type="match status" value="1"/>
</dbReference>
<feature type="domain" description="DUF985" evidence="1">
    <location>
        <begin position="5"/>
        <end position="139"/>
    </location>
</feature>
<comment type="caution">
    <text evidence="2">The sequence shown here is derived from an EMBL/GenBank/DDBJ whole genome shotgun (WGS) entry which is preliminary data.</text>
</comment>
<evidence type="ECO:0000313" key="3">
    <source>
        <dbReference type="Proteomes" id="UP000249794"/>
    </source>
</evidence>
<dbReference type="PANTHER" id="PTHR33387:SF3">
    <property type="entry name" value="DUF985 DOMAIN-CONTAINING PROTEIN"/>
    <property type="match status" value="1"/>
</dbReference>
<evidence type="ECO:0000313" key="2">
    <source>
        <dbReference type="EMBL" id="PZO56960.1"/>
    </source>
</evidence>
<gene>
    <name evidence="2" type="ORF">DCF15_07755</name>
</gene>
<dbReference type="InterPro" id="IPR011051">
    <property type="entry name" value="RmlC_Cupin_sf"/>
</dbReference>
<dbReference type="EMBL" id="QBMP01000059">
    <property type="protein sequence ID" value="PZO56960.1"/>
    <property type="molecule type" value="Genomic_DNA"/>
</dbReference>
<dbReference type="PANTHER" id="PTHR33387">
    <property type="entry name" value="RMLC-LIKE JELLY ROLL FOLD PROTEIN"/>
    <property type="match status" value="1"/>
</dbReference>
<accession>A0A2W4XHW7</accession>